<evidence type="ECO:0000256" key="4">
    <source>
        <dbReference type="ARBA" id="ARBA00023125"/>
    </source>
</evidence>
<feature type="domain" description="BZIP" evidence="9">
    <location>
        <begin position="381"/>
        <end position="437"/>
    </location>
</feature>
<proteinExistence type="inferred from homology"/>
<evidence type="ECO:0000256" key="2">
    <source>
        <dbReference type="ARBA" id="ARBA00009050"/>
    </source>
</evidence>
<evidence type="ECO:0000313" key="11">
    <source>
        <dbReference type="Proteomes" id="UP000639338"/>
    </source>
</evidence>
<feature type="compositionally biased region" description="Polar residues" evidence="8">
    <location>
        <begin position="171"/>
        <end position="181"/>
    </location>
</feature>
<comment type="caution">
    <text evidence="10">The sequence shown here is derived from an EMBL/GenBank/DDBJ whole genome shotgun (WGS) entry which is preliminary data.</text>
</comment>
<dbReference type="GO" id="GO:0000978">
    <property type="term" value="F:RNA polymerase II cis-regulatory region sequence-specific DNA binding"/>
    <property type="evidence" value="ECO:0007669"/>
    <property type="project" value="TreeGrafter"/>
</dbReference>
<dbReference type="SMART" id="SM00338">
    <property type="entry name" value="BRLZ"/>
    <property type="match status" value="1"/>
</dbReference>
<keyword evidence="6" id="KW-0539">Nucleus</keyword>
<keyword evidence="7" id="KW-0175">Coiled coil</keyword>
<evidence type="ECO:0000256" key="8">
    <source>
        <dbReference type="SAM" id="MobiDB-lite"/>
    </source>
</evidence>
<accession>A0A835CN81</accession>
<evidence type="ECO:0000256" key="5">
    <source>
        <dbReference type="ARBA" id="ARBA00023163"/>
    </source>
</evidence>
<dbReference type="OrthoDB" id="644067at2759"/>
<dbReference type="Gene3D" id="1.20.5.170">
    <property type="match status" value="1"/>
</dbReference>
<gene>
    <name evidence="10" type="ORF">HCN44_007836</name>
</gene>
<dbReference type="GO" id="GO:0030968">
    <property type="term" value="P:endoplasmic reticulum unfolded protein response"/>
    <property type="evidence" value="ECO:0007669"/>
    <property type="project" value="TreeGrafter"/>
</dbReference>
<dbReference type="GO" id="GO:0005634">
    <property type="term" value="C:nucleus"/>
    <property type="evidence" value="ECO:0007669"/>
    <property type="project" value="TreeGrafter"/>
</dbReference>
<sequence length="682" mass="77797">MLIKEEPQWMGSGDTNFLMHPEFSSIDQECSLPSNDLLEVLSMEPDIQNLLGGPDPLSCDETTVELMKGTSFDSFSSIDSFTNFPVTFNEFENVFPNIYETERNFTNQNDEVMENEMKNQNFPLSPSPSHSESSRSEWQVKTFNPIGVKNESFCSSADTGLSFDTPPISPPQNESPTVSPKSTEASILLQPLNHNLFNKNDKILDYSIHHNQQLDFGLSNNSNNNGKRICSDIDLQKNSETGEQPRKMIVLSPKDFAALTKKVRQSNLTIAQPIKIQTVNAKSSDNQNSATIKQQAETIKLTPFNGFRDSNQIKIINAFPTIKIENKPEIISTVSEIKSNITCPSLMIKNDSTNMTPIIMNNSIPQELISYSKREEGEIKALKRQQRMIKNRESACLSRKKKKEYVTSLESQISELQEENKNLKFENASLRERLSSLLETSTKCVESKFSNVNIQINKKNTTILLAVFCLFSLNFTSFSFDDSRLNEIQHPSFSKQKPRMGRSLLWINTTEEDIANDVVIDDDNNNKTKSFRSLDEKLRQHLKIHGGSLDNENCENDIIKLDIKLNNNSLLAGIQENKFQRQDDTHYFFWFSDKIFCFLASLRSSEVRPKITIVFPVIPMNETYNKSPNENVTMMQIECEVTNILTPFNLSESSIQKYQKKCQPDIPKIPAKKNRRKRGLNF</sequence>
<organism evidence="10 11">
    <name type="scientific">Aphidius gifuensis</name>
    <name type="common">Parasitoid wasp</name>
    <dbReference type="NCBI Taxonomy" id="684658"/>
    <lineage>
        <taxon>Eukaryota</taxon>
        <taxon>Metazoa</taxon>
        <taxon>Ecdysozoa</taxon>
        <taxon>Arthropoda</taxon>
        <taxon>Hexapoda</taxon>
        <taxon>Insecta</taxon>
        <taxon>Pterygota</taxon>
        <taxon>Neoptera</taxon>
        <taxon>Endopterygota</taxon>
        <taxon>Hymenoptera</taxon>
        <taxon>Apocrita</taxon>
        <taxon>Ichneumonoidea</taxon>
        <taxon>Braconidae</taxon>
        <taxon>Aphidiinae</taxon>
        <taxon>Aphidius</taxon>
    </lineage>
</organism>
<reference evidence="10 11" key="1">
    <citation type="submission" date="2020-08" db="EMBL/GenBank/DDBJ databases">
        <title>Aphidius gifuensis genome sequencing and assembly.</title>
        <authorList>
            <person name="Du Z."/>
        </authorList>
    </citation>
    <scope>NUCLEOTIDE SEQUENCE [LARGE SCALE GENOMIC DNA]</scope>
    <source>
        <strain evidence="10">YNYX2018</strain>
        <tissue evidence="10">Adults</tissue>
    </source>
</reference>
<evidence type="ECO:0000256" key="3">
    <source>
        <dbReference type="ARBA" id="ARBA00023015"/>
    </source>
</evidence>
<dbReference type="Proteomes" id="UP000639338">
    <property type="component" value="Unassembled WGS sequence"/>
</dbReference>
<name>A0A835CN81_APHGI</name>
<keyword evidence="4" id="KW-0238">DNA-binding</keyword>
<dbReference type="InterPro" id="IPR051882">
    <property type="entry name" value="ATF_bZIP_TF"/>
</dbReference>
<dbReference type="Pfam" id="PF00170">
    <property type="entry name" value="bZIP_1"/>
    <property type="match status" value="1"/>
</dbReference>
<evidence type="ECO:0000259" key="9">
    <source>
        <dbReference type="PROSITE" id="PS50217"/>
    </source>
</evidence>
<dbReference type="PANTHER" id="PTHR46164:SF3">
    <property type="entry name" value="ATF6, ISOFORM C"/>
    <property type="match status" value="1"/>
</dbReference>
<dbReference type="CDD" id="cd14700">
    <property type="entry name" value="bZIP_ATF6"/>
    <property type="match status" value="1"/>
</dbReference>
<dbReference type="GO" id="GO:0016020">
    <property type="term" value="C:membrane"/>
    <property type="evidence" value="ECO:0007669"/>
    <property type="project" value="UniProtKB-SubCell"/>
</dbReference>
<feature type="region of interest" description="Disordered" evidence="8">
    <location>
        <begin position="159"/>
        <end position="181"/>
    </location>
</feature>
<dbReference type="InterPro" id="IPR046347">
    <property type="entry name" value="bZIP_sf"/>
</dbReference>
<feature type="coiled-coil region" evidence="7">
    <location>
        <begin position="372"/>
        <end position="440"/>
    </location>
</feature>
<evidence type="ECO:0000313" key="10">
    <source>
        <dbReference type="EMBL" id="KAF7989239.1"/>
    </source>
</evidence>
<dbReference type="PROSITE" id="PS50217">
    <property type="entry name" value="BZIP"/>
    <property type="match status" value="1"/>
</dbReference>
<dbReference type="PANTHER" id="PTHR46164">
    <property type="entry name" value="ATF6, ISOFORM C"/>
    <property type="match status" value="1"/>
</dbReference>
<evidence type="ECO:0000256" key="1">
    <source>
        <dbReference type="ARBA" id="ARBA00004167"/>
    </source>
</evidence>
<keyword evidence="3" id="KW-0805">Transcription regulation</keyword>
<dbReference type="GO" id="GO:0000981">
    <property type="term" value="F:DNA-binding transcription factor activity, RNA polymerase II-specific"/>
    <property type="evidence" value="ECO:0007669"/>
    <property type="project" value="TreeGrafter"/>
</dbReference>
<evidence type="ECO:0000256" key="6">
    <source>
        <dbReference type="ARBA" id="ARBA00023242"/>
    </source>
</evidence>
<protein>
    <recommendedName>
        <fullName evidence="9">BZIP domain-containing protein</fullName>
    </recommendedName>
</protein>
<evidence type="ECO:0000256" key="7">
    <source>
        <dbReference type="SAM" id="Coils"/>
    </source>
</evidence>
<dbReference type="InterPro" id="IPR004827">
    <property type="entry name" value="bZIP"/>
</dbReference>
<feature type="region of interest" description="Disordered" evidence="8">
    <location>
        <begin position="119"/>
        <end position="138"/>
    </location>
</feature>
<dbReference type="EMBL" id="JACMRX010000005">
    <property type="protein sequence ID" value="KAF7989239.1"/>
    <property type="molecule type" value="Genomic_DNA"/>
</dbReference>
<dbReference type="AlphaFoldDB" id="A0A835CN81"/>
<dbReference type="SUPFAM" id="SSF57959">
    <property type="entry name" value="Leucine zipper domain"/>
    <property type="match status" value="1"/>
</dbReference>
<comment type="similarity">
    <text evidence="2">Belongs to the bZIP family. ATF subfamily.</text>
</comment>
<keyword evidence="5" id="KW-0804">Transcription</keyword>
<comment type="subcellular location">
    <subcellularLocation>
        <location evidence="1">Membrane</location>
        <topology evidence="1">Single-pass membrane protein</topology>
    </subcellularLocation>
</comment>
<keyword evidence="11" id="KW-1185">Reference proteome</keyword>